<feature type="transmembrane region" description="Helical" evidence="11">
    <location>
        <begin position="65"/>
        <end position="86"/>
    </location>
</feature>
<evidence type="ECO:0000256" key="3">
    <source>
        <dbReference type="ARBA" id="ARBA00022692"/>
    </source>
</evidence>
<dbReference type="InterPro" id="IPR001807">
    <property type="entry name" value="ClC"/>
</dbReference>
<organism evidence="13 14">
    <name type="scientific">Kordia antarctica</name>
    <dbReference type="NCBI Taxonomy" id="1218801"/>
    <lineage>
        <taxon>Bacteria</taxon>
        <taxon>Pseudomonadati</taxon>
        <taxon>Bacteroidota</taxon>
        <taxon>Flavobacteriia</taxon>
        <taxon>Flavobacteriales</taxon>
        <taxon>Flavobacteriaceae</taxon>
        <taxon>Kordia</taxon>
    </lineage>
</organism>
<sequence length="592" mass="65676">MPTQKKTLFRRFLIWRYKHISHKNFIFILSILVGLGSGLVAVTIKNITFWIETLLENGIIFSKNQLYFILPVIGLLLVYLLVKFVFKKQPEHAISSILYALSKRTGIIPNHKIYLPLITAPLTVGFGGSVGLLGPAVASGAAISSNISKIFHINSKTRMLLIGCAAAGAISSIFKSPIAAIIFAIEVFSLDLTLISLIPLLLASISAVVTSYFFLGNENLFNFKLIEQFQLSDIPFYIALGIGTAFASIYFTKMHFAITKFFERFKRKLHKLIFGGLAIGVMLYFIPPLYGEGLGFITNLLDGNHIEALGKTPLDNYTENIWVVIILLIGITIFKAIAMTTTFAAGGSGGIFIPTMVMGSALGNVVAKIINQFGFNVSEANFTLVGMAGLIAGVIHAPLTAIFLIAEITGGYDLFIPLMLTCAISFLITKNLLNYTIYTRELAEKGELLTHNKDETVLTLMALDSVIEQNFTTIQPKMTLGTMLHEAVAKSNRNLFPVVDEDENLVGIIVLDDIREFMFDTSLYNSLHVDDIMHNAPDYIIYEEDNMKSVMKKFQDSSAWNLPVLKEGKYYGFVSKSKLLTAYRRKLINFTR</sequence>
<feature type="transmembrane region" description="Helical" evidence="11">
    <location>
        <begin position="113"/>
        <end position="138"/>
    </location>
</feature>
<dbReference type="Proteomes" id="UP000464657">
    <property type="component" value="Chromosome"/>
</dbReference>
<dbReference type="PANTHER" id="PTHR43427:SF6">
    <property type="entry name" value="CHLORIDE CHANNEL PROTEIN CLC-E"/>
    <property type="match status" value="1"/>
</dbReference>
<keyword evidence="7" id="KW-0869">Chloride channel</keyword>
<dbReference type="Pfam" id="PF00571">
    <property type="entry name" value="CBS"/>
    <property type="match status" value="2"/>
</dbReference>
<reference evidence="13 14" key="1">
    <citation type="journal article" date="2013" name="Int. J. Syst. Evol. Microbiol.">
        <title>Kordia antarctica sp. nov., isolated from Antarctic seawater.</title>
        <authorList>
            <person name="Baek K."/>
            <person name="Choi A."/>
            <person name="Kang I."/>
            <person name="Lee K."/>
            <person name="Cho J.C."/>
        </authorList>
    </citation>
    <scope>NUCLEOTIDE SEQUENCE [LARGE SCALE GENOMIC DNA]</scope>
    <source>
        <strain evidence="13 14">IMCC3317</strain>
    </source>
</reference>
<evidence type="ECO:0000256" key="11">
    <source>
        <dbReference type="SAM" id="Phobius"/>
    </source>
</evidence>
<feature type="transmembrane region" description="Helical" evidence="11">
    <location>
        <begin position="350"/>
        <end position="370"/>
    </location>
</feature>
<dbReference type="KEGG" id="kan:IMCC3317_26670"/>
<evidence type="ECO:0000256" key="10">
    <source>
        <dbReference type="PROSITE-ProRule" id="PRU00703"/>
    </source>
</evidence>
<name>A0A7L4ZKP2_9FLAO</name>
<keyword evidence="6 11" id="KW-0472">Membrane</keyword>
<dbReference type="Pfam" id="PF00654">
    <property type="entry name" value="Voltage_CLC"/>
    <property type="match status" value="1"/>
</dbReference>
<dbReference type="SUPFAM" id="SSF54631">
    <property type="entry name" value="CBS-domain pair"/>
    <property type="match status" value="1"/>
</dbReference>
<dbReference type="InterPro" id="IPR014743">
    <property type="entry name" value="Cl-channel_core"/>
</dbReference>
<dbReference type="PROSITE" id="PS51371">
    <property type="entry name" value="CBS"/>
    <property type="match status" value="2"/>
</dbReference>
<dbReference type="InterPro" id="IPR050368">
    <property type="entry name" value="ClC-type_chloride_channel"/>
</dbReference>
<keyword evidence="5" id="KW-0406">Ion transport</keyword>
<protein>
    <submittedName>
        <fullName evidence="13">H(+)/Cl(-) exchange transporter ClcA</fullName>
    </submittedName>
</protein>
<evidence type="ECO:0000256" key="1">
    <source>
        <dbReference type="ARBA" id="ARBA00004141"/>
    </source>
</evidence>
<keyword evidence="10" id="KW-0129">CBS domain</keyword>
<dbReference type="Gene3D" id="1.10.3080.10">
    <property type="entry name" value="Clc chloride channel"/>
    <property type="match status" value="1"/>
</dbReference>
<evidence type="ECO:0000256" key="6">
    <source>
        <dbReference type="ARBA" id="ARBA00023136"/>
    </source>
</evidence>
<keyword evidence="3 11" id="KW-0812">Transmembrane</keyword>
<evidence type="ECO:0000256" key="9">
    <source>
        <dbReference type="ARBA" id="ARBA00023303"/>
    </source>
</evidence>
<proteinExistence type="predicted"/>
<dbReference type="InterPro" id="IPR046342">
    <property type="entry name" value="CBS_dom_sf"/>
</dbReference>
<keyword evidence="2" id="KW-0813">Transport</keyword>
<keyword evidence="9" id="KW-0407">Ion channel</keyword>
<evidence type="ECO:0000313" key="14">
    <source>
        <dbReference type="Proteomes" id="UP000464657"/>
    </source>
</evidence>
<feature type="domain" description="CBS" evidence="12">
    <location>
        <begin position="467"/>
        <end position="527"/>
    </location>
</feature>
<dbReference type="CDD" id="cd02205">
    <property type="entry name" value="CBS_pair_SF"/>
    <property type="match status" value="1"/>
</dbReference>
<evidence type="ECO:0000313" key="13">
    <source>
        <dbReference type="EMBL" id="QHI37288.1"/>
    </source>
</evidence>
<feature type="transmembrane region" description="Helical" evidence="11">
    <location>
        <begin position="192"/>
        <end position="214"/>
    </location>
</feature>
<comment type="subcellular location">
    <subcellularLocation>
        <location evidence="1">Membrane</location>
        <topology evidence="1">Multi-pass membrane protein</topology>
    </subcellularLocation>
</comment>
<dbReference type="SUPFAM" id="SSF81340">
    <property type="entry name" value="Clc chloride channel"/>
    <property type="match status" value="1"/>
</dbReference>
<dbReference type="GO" id="GO:0034707">
    <property type="term" value="C:chloride channel complex"/>
    <property type="evidence" value="ECO:0007669"/>
    <property type="project" value="UniProtKB-KW"/>
</dbReference>
<dbReference type="OrthoDB" id="9812438at2"/>
<evidence type="ECO:0000256" key="8">
    <source>
        <dbReference type="ARBA" id="ARBA00023214"/>
    </source>
</evidence>
<evidence type="ECO:0000259" key="12">
    <source>
        <dbReference type="PROSITE" id="PS51371"/>
    </source>
</evidence>
<dbReference type="PANTHER" id="PTHR43427">
    <property type="entry name" value="CHLORIDE CHANNEL PROTEIN CLC-E"/>
    <property type="match status" value="1"/>
</dbReference>
<feature type="transmembrane region" description="Helical" evidence="11">
    <location>
        <begin position="382"/>
        <end position="405"/>
    </location>
</feature>
<feature type="transmembrane region" description="Helical" evidence="11">
    <location>
        <begin position="234"/>
        <end position="251"/>
    </location>
</feature>
<dbReference type="CDD" id="cd00400">
    <property type="entry name" value="Voltage_gated_ClC"/>
    <property type="match status" value="1"/>
</dbReference>
<dbReference type="RefSeq" id="WP_160129929.1">
    <property type="nucleotide sequence ID" value="NZ_CP019288.1"/>
</dbReference>
<evidence type="ECO:0000256" key="4">
    <source>
        <dbReference type="ARBA" id="ARBA00022989"/>
    </source>
</evidence>
<feature type="domain" description="CBS" evidence="12">
    <location>
        <begin position="533"/>
        <end position="590"/>
    </location>
</feature>
<feature type="transmembrane region" description="Helical" evidence="11">
    <location>
        <begin position="412"/>
        <end position="433"/>
    </location>
</feature>
<feature type="transmembrane region" description="Helical" evidence="11">
    <location>
        <begin position="158"/>
        <end position="185"/>
    </location>
</feature>
<dbReference type="EMBL" id="CP019288">
    <property type="protein sequence ID" value="QHI37288.1"/>
    <property type="molecule type" value="Genomic_DNA"/>
</dbReference>
<keyword evidence="14" id="KW-1185">Reference proteome</keyword>
<dbReference type="Gene3D" id="3.10.580.10">
    <property type="entry name" value="CBS-domain"/>
    <property type="match status" value="1"/>
</dbReference>
<dbReference type="InterPro" id="IPR000644">
    <property type="entry name" value="CBS_dom"/>
</dbReference>
<evidence type="ECO:0000256" key="7">
    <source>
        <dbReference type="ARBA" id="ARBA00023173"/>
    </source>
</evidence>
<keyword evidence="8" id="KW-0868">Chloride</keyword>
<feature type="transmembrane region" description="Helical" evidence="11">
    <location>
        <begin position="272"/>
        <end position="290"/>
    </location>
</feature>
<dbReference type="GO" id="GO:0005254">
    <property type="term" value="F:chloride channel activity"/>
    <property type="evidence" value="ECO:0007669"/>
    <property type="project" value="UniProtKB-KW"/>
</dbReference>
<evidence type="ECO:0000256" key="5">
    <source>
        <dbReference type="ARBA" id="ARBA00023065"/>
    </source>
</evidence>
<dbReference type="PRINTS" id="PR00762">
    <property type="entry name" value="CLCHANNEL"/>
</dbReference>
<dbReference type="AlphaFoldDB" id="A0A7L4ZKP2"/>
<evidence type="ECO:0000256" key="2">
    <source>
        <dbReference type="ARBA" id="ARBA00022448"/>
    </source>
</evidence>
<gene>
    <name evidence="13" type="primary">clcA</name>
    <name evidence="13" type="ORF">IMCC3317_26670</name>
</gene>
<accession>A0A7L4ZKP2</accession>
<keyword evidence="4 11" id="KW-1133">Transmembrane helix</keyword>
<feature type="transmembrane region" description="Helical" evidence="11">
    <location>
        <begin position="321"/>
        <end position="338"/>
    </location>
</feature>